<evidence type="ECO:0000259" key="4">
    <source>
        <dbReference type="Pfam" id="PF17764"/>
    </source>
</evidence>
<dbReference type="GO" id="GO:0006270">
    <property type="term" value="P:DNA replication initiation"/>
    <property type="evidence" value="ECO:0007669"/>
    <property type="project" value="TreeGrafter"/>
</dbReference>
<keyword evidence="2" id="KW-0067">ATP-binding</keyword>
<reference evidence="5" key="1">
    <citation type="submission" date="2020-05" db="EMBL/GenBank/DDBJ databases">
        <authorList>
            <person name="Chiriac C."/>
            <person name="Salcher M."/>
            <person name="Ghai R."/>
            <person name="Kavagutti S V."/>
        </authorList>
    </citation>
    <scope>NUCLEOTIDE SEQUENCE</scope>
</reference>
<dbReference type="InterPro" id="IPR041222">
    <property type="entry name" value="PriA_3primeBD"/>
</dbReference>
<protein>
    <submittedName>
        <fullName evidence="5">Unannotated protein</fullName>
    </submittedName>
</protein>
<dbReference type="Gene3D" id="3.40.1440.60">
    <property type="entry name" value="PriA, 3(prime) DNA-binding domain"/>
    <property type="match status" value="1"/>
</dbReference>
<dbReference type="InterPro" id="IPR027417">
    <property type="entry name" value="P-loop_NTPase"/>
</dbReference>
<organism evidence="5">
    <name type="scientific">freshwater metagenome</name>
    <dbReference type="NCBI Taxonomy" id="449393"/>
    <lineage>
        <taxon>unclassified sequences</taxon>
        <taxon>metagenomes</taxon>
        <taxon>ecological metagenomes</taxon>
    </lineage>
</organism>
<dbReference type="InterPro" id="IPR042115">
    <property type="entry name" value="PriA_3primeBD_sf"/>
</dbReference>
<gene>
    <name evidence="5" type="ORF">UFOPK1581_00219</name>
</gene>
<dbReference type="AlphaFoldDB" id="A0A6J6CPL1"/>
<keyword evidence="3" id="KW-0238">DNA-binding</keyword>
<dbReference type="GO" id="GO:0006310">
    <property type="term" value="P:DNA recombination"/>
    <property type="evidence" value="ECO:0007669"/>
    <property type="project" value="TreeGrafter"/>
</dbReference>
<evidence type="ECO:0000256" key="1">
    <source>
        <dbReference type="ARBA" id="ARBA00022741"/>
    </source>
</evidence>
<sequence>MFAVARVAIVSNLPQLDKLFDYIIPEHLHSQTKVGSRVKIPFGKGTKLYDGFVFEIEKTSSFNGSLSELAEVVGERSLLAPELIDVLRELAARSASSVGELLKLAVPGHMPRAYKAHSLPSPEVSISVEPDSPIDDALTSSLVVSGTRHAILAKPSAVEMVVGSNSHSYPYWVVLFCVTAIANLRAGKSTILAVPDFRDQEILLQALEFSKLGEFLASFGTEQTKSQSYEAYLRALDNSPCVVVGSRSVVLAPAHNLGTIALFDEADDSFTDQSSPYLNARDVSLVRQSIQGCSLVFASHSRSTDIQRLVESGYLQDSTPEFARPRISVSEPSFRVDSHAFNAIRSGLDKGSVLVQVASRGESTSLFCVSCDKRIVCANCSGPAWVDSAGNRKCRWCNAFVPVVACECGSLEVGQGRAGSTRTAAELGRSFSGAKVVESTGDNRVLHVSAGKNLVIATAGAEPFVVGGYQAVVILDAQATLARQNLRASEEAVRLWSNAVSKLAIDGEAVLVGVAGSLAQKFCLWQQVEIAAEELTSRRELLLPPALRLGSIAGSHAMLVELATSLSASALVTVFGPAPQAKGSDPSEWRLIIKYNYSDTLEVAKLLKGEAIRLSRGKAAVAASGRAVRALKIRMSDGDVI</sequence>
<name>A0A6J6CPL1_9ZZZZ</name>
<dbReference type="GO" id="GO:0043138">
    <property type="term" value="F:3'-5' DNA helicase activity"/>
    <property type="evidence" value="ECO:0007669"/>
    <property type="project" value="TreeGrafter"/>
</dbReference>
<evidence type="ECO:0000256" key="2">
    <source>
        <dbReference type="ARBA" id="ARBA00022840"/>
    </source>
</evidence>
<dbReference type="GO" id="GO:0005524">
    <property type="term" value="F:ATP binding"/>
    <property type="evidence" value="ECO:0007669"/>
    <property type="project" value="UniProtKB-KW"/>
</dbReference>
<feature type="domain" description="Primosomal protein N' 3' DNA-binding" evidence="4">
    <location>
        <begin position="10"/>
        <end position="107"/>
    </location>
</feature>
<dbReference type="PANTHER" id="PTHR30580:SF0">
    <property type="entry name" value="PRIMOSOMAL PROTEIN N"/>
    <property type="match status" value="1"/>
</dbReference>
<evidence type="ECO:0000256" key="3">
    <source>
        <dbReference type="ARBA" id="ARBA00023125"/>
    </source>
</evidence>
<keyword evidence="1" id="KW-0547">Nucleotide-binding</keyword>
<accession>A0A6J6CPL1</accession>
<dbReference type="Gene3D" id="3.40.50.300">
    <property type="entry name" value="P-loop containing nucleotide triphosphate hydrolases"/>
    <property type="match status" value="1"/>
</dbReference>
<evidence type="ECO:0000313" key="5">
    <source>
        <dbReference type="EMBL" id="CAB4551698.1"/>
    </source>
</evidence>
<dbReference type="GO" id="GO:0003677">
    <property type="term" value="F:DNA binding"/>
    <property type="evidence" value="ECO:0007669"/>
    <property type="project" value="UniProtKB-KW"/>
</dbReference>
<dbReference type="PANTHER" id="PTHR30580">
    <property type="entry name" value="PRIMOSOMAL PROTEIN N"/>
    <property type="match status" value="1"/>
</dbReference>
<dbReference type="EMBL" id="CAEZTB010000020">
    <property type="protein sequence ID" value="CAB4551698.1"/>
    <property type="molecule type" value="Genomic_DNA"/>
</dbReference>
<proteinExistence type="predicted"/>
<dbReference type="GO" id="GO:0006302">
    <property type="term" value="P:double-strand break repair"/>
    <property type="evidence" value="ECO:0007669"/>
    <property type="project" value="TreeGrafter"/>
</dbReference>
<dbReference type="Pfam" id="PF17764">
    <property type="entry name" value="PriA_3primeBD"/>
    <property type="match status" value="1"/>
</dbReference>